<keyword evidence="9 14" id="KW-0443">Lipid metabolism</keyword>
<keyword evidence="17" id="KW-1185">Reference proteome</keyword>
<feature type="compositionally biased region" description="Basic and acidic residues" evidence="15">
    <location>
        <begin position="1"/>
        <end position="11"/>
    </location>
</feature>
<comment type="catalytic activity">
    <reaction evidence="13 14">
        <text>a very-long-chain (3R)-3-hydroxyacyl-CoA = a very-long-chain (2E)-enoyl-CoA + H2O</text>
        <dbReference type="Rhea" id="RHEA:45812"/>
        <dbReference type="ChEBI" id="CHEBI:15377"/>
        <dbReference type="ChEBI" id="CHEBI:83728"/>
        <dbReference type="ChEBI" id="CHEBI:85440"/>
        <dbReference type="EC" id="4.2.1.134"/>
    </reaction>
</comment>
<comment type="pathway">
    <text evidence="2 14">Lipid metabolism; fatty acid biosynthesis.</text>
</comment>
<evidence type="ECO:0000256" key="10">
    <source>
        <dbReference type="ARBA" id="ARBA00023136"/>
    </source>
</evidence>
<dbReference type="AlphaFoldDB" id="A0A4R0RSZ3"/>
<comment type="similarity">
    <text evidence="3 14">Belongs to the very long-chain fatty acids dehydratase HACD family.</text>
</comment>
<feature type="transmembrane region" description="Helical" evidence="14">
    <location>
        <begin position="211"/>
        <end position="228"/>
    </location>
</feature>
<dbReference type="EC" id="4.2.1.134" evidence="4 14"/>
<keyword evidence="7 14" id="KW-0276">Fatty acid metabolism</keyword>
<keyword evidence="6 14" id="KW-0812">Transmembrane</keyword>
<dbReference type="Pfam" id="PF04387">
    <property type="entry name" value="PTPLA"/>
    <property type="match status" value="1"/>
</dbReference>
<evidence type="ECO:0000313" key="17">
    <source>
        <dbReference type="Proteomes" id="UP000292702"/>
    </source>
</evidence>
<keyword evidence="11 14" id="KW-0275">Fatty acid biosynthesis</keyword>
<dbReference type="PANTHER" id="PTHR11035:SF3">
    <property type="entry name" value="VERY-LONG-CHAIN (3R)-3-HYDROXYACYL-COA DEHYDRATASE"/>
    <property type="match status" value="1"/>
</dbReference>
<evidence type="ECO:0000256" key="12">
    <source>
        <dbReference type="ARBA" id="ARBA00023239"/>
    </source>
</evidence>
<proteinExistence type="inferred from homology"/>
<keyword evidence="12 14" id="KW-0456">Lyase</keyword>
<feature type="transmembrane region" description="Helical" evidence="14">
    <location>
        <begin position="119"/>
        <end position="137"/>
    </location>
</feature>
<evidence type="ECO:0000256" key="5">
    <source>
        <dbReference type="ARBA" id="ARBA00022516"/>
    </source>
</evidence>
<comment type="caution">
    <text evidence="16">The sequence shown here is derived from an EMBL/GenBank/DDBJ whole genome shotgun (WGS) entry which is preliminary data.</text>
</comment>
<keyword evidence="14" id="KW-0256">Endoplasmic reticulum</keyword>
<dbReference type="PANTHER" id="PTHR11035">
    <property type="entry name" value="VERY-LONG-CHAIN (3R)-3-HYDROXYACYL-COA DEHYDRATASE"/>
    <property type="match status" value="1"/>
</dbReference>
<dbReference type="Proteomes" id="UP000292702">
    <property type="component" value="Unassembled WGS sequence"/>
</dbReference>
<feature type="transmembrane region" description="Helical" evidence="14">
    <location>
        <begin position="240"/>
        <end position="258"/>
    </location>
</feature>
<evidence type="ECO:0000256" key="9">
    <source>
        <dbReference type="ARBA" id="ARBA00023098"/>
    </source>
</evidence>
<dbReference type="GO" id="GO:0030497">
    <property type="term" value="P:fatty acid elongation"/>
    <property type="evidence" value="ECO:0007669"/>
    <property type="project" value="TreeGrafter"/>
</dbReference>
<evidence type="ECO:0000256" key="3">
    <source>
        <dbReference type="ARBA" id="ARBA00007811"/>
    </source>
</evidence>
<feature type="transmembrane region" description="Helical" evidence="14">
    <location>
        <begin position="30"/>
        <end position="55"/>
    </location>
</feature>
<dbReference type="GO" id="GO:0102158">
    <property type="term" value="F:very-long-chain (3R)-3-hydroxyacyl-CoA dehydratase activity"/>
    <property type="evidence" value="ECO:0007669"/>
    <property type="project" value="UniProtKB-EC"/>
</dbReference>
<evidence type="ECO:0000256" key="7">
    <source>
        <dbReference type="ARBA" id="ARBA00022832"/>
    </source>
</evidence>
<keyword evidence="8 14" id="KW-1133">Transmembrane helix</keyword>
<dbReference type="GO" id="GO:0042761">
    <property type="term" value="P:very long-chain fatty acid biosynthetic process"/>
    <property type="evidence" value="ECO:0007669"/>
    <property type="project" value="TreeGrafter"/>
</dbReference>
<evidence type="ECO:0000256" key="15">
    <source>
        <dbReference type="SAM" id="MobiDB-lite"/>
    </source>
</evidence>
<comment type="subcellular location">
    <subcellularLocation>
        <location evidence="14">Endoplasmic reticulum membrane</location>
        <topology evidence="14">Multi-pass membrane protein</topology>
    </subcellularLocation>
    <subcellularLocation>
        <location evidence="1">Membrane</location>
        <topology evidence="1">Multi-pass membrane protein</topology>
    </subcellularLocation>
</comment>
<name>A0A4R0RSZ3_9APHY</name>
<keyword evidence="5 14" id="KW-0444">Lipid biosynthesis</keyword>
<evidence type="ECO:0000313" key="16">
    <source>
        <dbReference type="EMBL" id="TCD70342.1"/>
    </source>
</evidence>
<evidence type="ECO:0000256" key="4">
    <source>
        <dbReference type="ARBA" id="ARBA00013122"/>
    </source>
</evidence>
<evidence type="ECO:0000256" key="13">
    <source>
        <dbReference type="ARBA" id="ARBA00036671"/>
    </source>
</evidence>
<evidence type="ECO:0000256" key="2">
    <source>
        <dbReference type="ARBA" id="ARBA00005194"/>
    </source>
</evidence>
<dbReference type="UniPathway" id="UPA00094"/>
<feature type="transmembrane region" description="Helical" evidence="14">
    <location>
        <begin position="149"/>
        <end position="166"/>
    </location>
</feature>
<evidence type="ECO:0000256" key="14">
    <source>
        <dbReference type="RuleBase" id="RU363109"/>
    </source>
</evidence>
<dbReference type="STRING" id="92696.A0A4R0RSZ3"/>
<dbReference type="OrthoDB" id="46988at2759"/>
<evidence type="ECO:0000256" key="1">
    <source>
        <dbReference type="ARBA" id="ARBA00004141"/>
    </source>
</evidence>
<gene>
    <name evidence="16" type="ORF">EIP91_003971</name>
</gene>
<dbReference type="InterPro" id="IPR007482">
    <property type="entry name" value="Tyr_Pase-like_PTPLA"/>
</dbReference>
<evidence type="ECO:0000256" key="11">
    <source>
        <dbReference type="ARBA" id="ARBA00023160"/>
    </source>
</evidence>
<comment type="function">
    <text evidence="14">Catalyzes the third of the four reactions of the long-chain fatty acids elongation cycle. This endoplasmic reticulum-bound enzymatic process, allows the addition of two carbons to the chain of long- and very long-chain fatty acids/VLCFAs per cycle. This enzyme catalyzes the dehydration of the 3-hydroxyacyl-CoA intermediate into trans-2,3-enoyl-CoA, within each cycle of fatty acid elongation. Thereby, it participates to the production of VLCFAs of different chain lengths that are involved in multiple biological processes as precursors of membrane lipids and lipid mediators.</text>
</comment>
<protein>
    <recommendedName>
        <fullName evidence="4 14">Very-long-chain (3R)-3-hydroxyacyl-CoA dehydratase</fullName>
        <ecNumber evidence="4 14">4.2.1.134</ecNumber>
    </recommendedName>
</protein>
<dbReference type="EMBL" id="RWJN01000023">
    <property type="protein sequence ID" value="TCD70342.1"/>
    <property type="molecule type" value="Genomic_DNA"/>
</dbReference>
<dbReference type="GO" id="GO:0030148">
    <property type="term" value="P:sphingolipid biosynthetic process"/>
    <property type="evidence" value="ECO:0007669"/>
    <property type="project" value="TreeGrafter"/>
</dbReference>
<dbReference type="GO" id="GO:0005789">
    <property type="term" value="C:endoplasmic reticulum membrane"/>
    <property type="evidence" value="ECO:0007669"/>
    <property type="project" value="UniProtKB-SubCell"/>
</dbReference>
<evidence type="ECO:0000256" key="6">
    <source>
        <dbReference type="ARBA" id="ARBA00022692"/>
    </source>
</evidence>
<reference evidence="16 17" key="1">
    <citation type="submission" date="2018-11" db="EMBL/GenBank/DDBJ databases">
        <title>Genome assembly of Steccherinum ochraceum LE-BIN_3174, the white-rot fungus of the Steccherinaceae family (The Residual Polyporoid clade, Polyporales, Basidiomycota).</title>
        <authorList>
            <person name="Fedorova T.V."/>
            <person name="Glazunova O.A."/>
            <person name="Landesman E.O."/>
            <person name="Moiseenko K.V."/>
            <person name="Psurtseva N.V."/>
            <person name="Savinova O.S."/>
            <person name="Shakhova N.V."/>
            <person name="Tyazhelova T.V."/>
            <person name="Vasina D.V."/>
        </authorList>
    </citation>
    <scope>NUCLEOTIDE SEQUENCE [LARGE SCALE GENOMIC DNA]</scope>
    <source>
        <strain evidence="16 17">LE-BIN_3174</strain>
    </source>
</reference>
<feature type="transmembrane region" description="Helical" evidence="14">
    <location>
        <begin position="186"/>
        <end position="204"/>
    </location>
</feature>
<organism evidence="16 17">
    <name type="scientific">Steccherinum ochraceum</name>
    <dbReference type="NCBI Taxonomy" id="92696"/>
    <lineage>
        <taxon>Eukaryota</taxon>
        <taxon>Fungi</taxon>
        <taxon>Dikarya</taxon>
        <taxon>Basidiomycota</taxon>
        <taxon>Agaricomycotina</taxon>
        <taxon>Agaricomycetes</taxon>
        <taxon>Polyporales</taxon>
        <taxon>Steccherinaceae</taxon>
        <taxon>Steccherinum</taxon>
    </lineage>
</organism>
<sequence length="277" mass="31230">MARIEEVHETHVTPGPKHKKRKETPTAIKLYLAAYNALSAAGWSYVLLVTAVHLLDLDNPKTTPPALLSLVQQIPYLPPRTSLPKYNRSYNAELFLPQAVVPLLRRATTTYARVGYQTALVQSLAVMEVVHSVLGFVRSPLFTTAMQVWSRYLLVWGVANVFPTAQSSPFYASMVLSWSITEVIRYTHYALTLLNTSSYLLLWLRYTTFYLLYPTGAGSEAFVMLASLPTSLSAYTLYDWARALFFVVWWPGLAFLMVHMQKQRSKALGGEKKTKTA</sequence>
<accession>A0A4R0RSZ3</accession>
<evidence type="ECO:0000256" key="8">
    <source>
        <dbReference type="ARBA" id="ARBA00022989"/>
    </source>
</evidence>
<keyword evidence="10 14" id="KW-0472">Membrane</keyword>
<feature type="region of interest" description="Disordered" evidence="15">
    <location>
        <begin position="1"/>
        <end position="21"/>
    </location>
</feature>